<dbReference type="Pfam" id="PF11250">
    <property type="entry name" value="FAF"/>
    <property type="match status" value="1"/>
</dbReference>
<organism evidence="4">
    <name type="scientific">Sesamum radiatum</name>
    <name type="common">Black benniseed</name>
    <dbReference type="NCBI Taxonomy" id="300843"/>
    <lineage>
        <taxon>Eukaryota</taxon>
        <taxon>Viridiplantae</taxon>
        <taxon>Streptophyta</taxon>
        <taxon>Embryophyta</taxon>
        <taxon>Tracheophyta</taxon>
        <taxon>Spermatophyta</taxon>
        <taxon>Magnoliopsida</taxon>
        <taxon>eudicotyledons</taxon>
        <taxon>Gunneridae</taxon>
        <taxon>Pentapetalae</taxon>
        <taxon>asterids</taxon>
        <taxon>lamiids</taxon>
        <taxon>Lamiales</taxon>
        <taxon>Pedaliaceae</taxon>
        <taxon>Sesamum</taxon>
    </lineage>
</organism>
<evidence type="ECO:0000259" key="3">
    <source>
        <dbReference type="Pfam" id="PF11250"/>
    </source>
</evidence>
<dbReference type="AlphaFoldDB" id="A0AAW2SL34"/>
<protein>
    <submittedName>
        <fullName evidence="4">Protein FANTASTIC FOUR 4</fullName>
    </submittedName>
</protein>
<accession>A0AAW2SL34</accession>
<feature type="domain" description="FAF" evidence="3">
    <location>
        <begin position="178"/>
        <end position="228"/>
    </location>
</feature>
<proteinExistence type="inferred from homology"/>
<dbReference type="EMBL" id="JACGWJ010000010">
    <property type="protein sequence ID" value="KAL0393143.1"/>
    <property type="molecule type" value="Genomic_DNA"/>
</dbReference>
<dbReference type="PANTHER" id="PTHR33155">
    <property type="entry name" value="FANTASTIC FOUR-LIKE PROTEIN (DUF3049)"/>
    <property type="match status" value="1"/>
</dbReference>
<feature type="region of interest" description="Disordered" evidence="2">
    <location>
        <begin position="236"/>
        <end position="257"/>
    </location>
</feature>
<comment type="caution">
    <text evidence="4">The sequence shown here is derived from an EMBL/GenBank/DDBJ whole genome shotgun (WGS) entry which is preliminary data.</text>
</comment>
<dbReference type="InterPro" id="IPR021410">
    <property type="entry name" value="FAF"/>
</dbReference>
<evidence type="ECO:0000313" key="4">
    <source>
        <dbReference type="EMBL" id="KAL0393143.1"/>
    </source>
</evidence>
<reference evidence="4" key="2">
    <citation type="journal article" date="2024" name="Plant">
        <title>Genomic evolution and insights into agronomic trait innovations of Sesamum species.</title>
        <authorList>
            <person name="Miao H."/>
            <person name="Wang L."/>
            <person name="Qu L."/>
            <person name="Liu H."/>
            <person name="Sun Y."/>
            <person name="Le M."/>
            <person name="Wang Q."/>
            <person name="Wei S."/>
            <person name="Zheng Y."/>
            <person name="Lin W."/>
            <person name="Duan Y."/>
            <person name="Cao H."/>
            <person name="Xiong S."/>
            <person name="Wang X."/>
            <person name="Wei L."/>
            <person name="Li C."/>
            <person name="Ma Q."/>
            <person name="Ju M."/>
            <person name="Zhao R."/>
            <person name="Li G."/>
            <person name="Mu C."/>
            <person name="Tian Q."/>
            <person name="Mei H."/>
            <person name="Zhang T."/>
            <person name="Gao T."/>
            <person name="Zhang H."/>
        </authorList>
    </citation>
    <scope>NUCLEOTIDE SEQUENCE</scope>
    <source>
        <strain evidence="4">G02</strain>
    </source>
</reference>
<comment type="similarity">
    <text evidence="1">Belongs to the fantastic four family.</text>
</comment>
<evidence type="ECO:0000256" key="1">
    <source>
        <dbReference type="ARBA" id="ARBA00008690"/>
    </source>
</evidence>
<feature type="region of interest" description="Disordered" evidence="2">
    <location>
        <begin position="161"/>
        <end position="187"/>
    </location>
</feature>
<reference evidence="4" key="1">
    <citation type="submission" date="2020-06" db="EMBL/GenBank/DDBJ databases">
        <authorList>
            <person name="Li T."/>
            <person name="Hu X."/>
            <person name="Zhang T."/>
            <person name="Song X."/>
            <person name="Zhang H."/>
            <person name="Dai N."/>
            <person name="Sheng W."/>
            <person name="Hou X."/>
            <person name="Wei L."/>
        </authorList>
    </citation>
    <scope>NUCLEOTIDE SEQUENCE</scope>
    <source>
        <strain evidence="4">G02</strain>
        <tissue evidence="4">Leaf</tissue>
    </source>
</reference>
<gene>
    <name evidence="4" type="ORF">Sradi_2537100</name>
</gene>
<dbReference type="InterPro" id="IPR046431">
    <property type="entry name" value="FAF_dom"/>
</dbReference>
<name>A0AAW2SL34_SESRA</name>
<evidence type="ECO:0000256" key="2">
    <source>
        <dbReference type="SAM" id="MobiDB-lite"/>
    </source>
</evidence>
<dbReference type="PANTHER" id="PTHR33155:SF4">
    <property type="entry name" value="PROTEIN FANTASTIC FOUR 3"/>
    <property type="match status" value="1"/>
</dbReference>
<sequence>MIPSSPLIPQIREQKQLESTPQNYTNLLHMSTILTQNLVSCSDHSQLTETTTVLKLKLAPPPPSSTSDLYRKQASDDHLQAEVGFGNWGFIQTASHESVNREKSSYTHPLLRNSSFSRLSAKSLQLCTENLGSETGTDAISPSSIAISFCPSDSCEYSSTHNHKSSQLLQKPKQETKSFPPPLLTTMSGPVSLKVRRRREGGRLIIEAVGRRRCWEAERSGGRLRLCLLTGSDESEATTTLSGGEEVAAEEPRSEGEEFNGEMNMEMGIEKVEMMSRCKELCSTWEPALWVATL</sequence>